<dbReference type="Proteomes" id="UP000199699">
    <property type="component" value="Unassembled WGS sequence"/>
</dbReference>
<protein>
    <submittedName>
        <fullName evidence="5">Perosamine synthetase</fullName>
    </submittedName>
</protein>
<dbReference type="InterPro" id="IPR015424">
    <property type="entry name" value="PyrdxlP-dep_Trfase"/>
</dbReference>
<comment type="similarity">
    <text evidence="4">Belongs to the DegT/DnrJ/EryC1 family.</text>
</comment>
<dbReference type="PIRSF" id="PIRSF000390">
    <property type="entry name" value="PLP_StrS"/>
    <property type="match status" value="1"/>
</dbReference>
<evidence type="ECO:0000256" key="1">
    <source>
        <dbReference type="ARBA" id="ARBA00001933"/>
    </source>
</evidence>
<evidence type="ECO:0000256" key="3">
    <source>
        <dbReference type="PIRSR" id="PIRSR000390-2"/>
    </source>
</evidence>
<dbReference type="GO" id="GO:0030170">
    <property type="term" value="F:pyridoxal phosphate binding"/>
    <property type="evidence" value="ECO:0007669"/>
    <property type="project" value="TreeGrafter"/>
</dbReference>
<organism evidence="5 6">
    <name type="scientific">Micromonospora nigra</name>
    <dbReference type="NCBI Taxonomy" id="145857"/>
    <lineage>
        <taxon>Bacteria</taxon>
        <taxon>Bacillati</taxon>
        <taxon>Actinomycetota</taxon>
        <taxon>Actinomycetes</taxon>
        <taxon>Micromonosporales</taxon>
        <taxon>Micromonosporaceae</taxon>
        <taxon>Micromonospora</taxon>
    </lineage>
</organism>
<dbReference type="AlphaFoldDB" id="A0A1C6R7U2"/>
<evidence type="ECO:0000256" key="4">
    <source>
        <dbReference type="RuleBase" id="RU004508"/>
    </source>
</evidence>
<dbReference type="STRING" id="145857.GA0070616_0132"/>
<evidence type="ECO:0000313" key="6">
    <source>
        <dbReference type="Proteomes" id="UP000199699"/>
    </source>
</evidence>
<name>A0A1C6R7U2_9ACTN</name>
<dbReference type="GO" id="GO:0008483">
    <property type="term" value="F:transaminase activity"/>
    <property type="evidence" value="ECO:0007669"/>
    <property type="project" value="TreeGrafter"/>
</dbReference>
<dbReference type="InterPro" id="IPR015421">
    <property type="entry name" value="PyrdxlP-dep_Trfase_major"/>
</dbReference>
<dbReference type="Gene3D" id="3.90.1150.10">
    <property type="entry name" value="Aspartate Aminotransferase, domain 1"/>
    <property type="match status" value="1"/>
</dbReference>
<dbReference type="OrthoDB" id="9804264at2"/>
<dbReference type="GO" id="GO:0000271">
    <property type="term" value="P:polysaccharide biosynthetic process"/>
    <property type="evidence" value="ECO:0007669"/>
    <property type="project" value="TreeGrafter"/>
</dbReference>
<gene>
    <name evidence="5" type="ORF">GA0070616_0132</name>
</gene>
<sequence length="378" mass="39972">MTPEYPRTAAPPDLAGLDEAVVADLARLLTRMPDPAGSAHGAALERELAATTGVRHAVAVSSGTAALHTALRALHIGPGDDVLVPALSVIMSVAPVVHAGARPIFVDCDPTGTDLDYDDLSRKVTPAAKAVLPVHLWGRPGDPARLARAAAEHGLAVVEDACQAQGSRAGGRLAGTTGDVGCFSLKDGKVLWSGEGGYLLTDRDDIAQRARSFRSHQQPPPPEDGHPAEVGYNYRLAEPLALLARANLARFDTLAARRRHQACLLADLLTGAPGIDVTDVPARRGWNGYSFLATVTLDEPRAFCQHLARCGVPNSVGTFGLIPADRRPALAPFTTAPCPHAAAVVDRTLAVILTDHDDEQRITGYAQTIMKEARRWTP</sequence>
<dbReference type="InterPro" id="IPR015422">
    <property type="entry name" value="PyrdxlP-dep_Trfase_small"/>
</dbReference>
<keyword evidence="6" id="KW-1185">Reference proteome</keyword>
<dbReference type="EMBL" id="FMHT01000002">
    <property type="protein sequence ID" value="SCL13114.1"/>
    <property type="molecule type" value="Genomic_DNA"/>
</dbReference>
<dbReference type="SUPFAM" id="SSF53383">
    <property type="entry name" value="PLP-dependent transferases"/>
    <property type="match status" value="1"/>
</dbReference>
<dbReference type="InterPro" id="IPR000653">
    <property type="entry name" value="DegT/StrS_aminotransferase"/>
</dbReference>
<evidence type="ECO:0000313" key="5">
    <source>
        <dbReference type="EMBL" id="SCL13114.1"/>
    </source>
</evidence>
<proteinExistence type="inferred from homology"/>
<keyword evidence="3 4" id="KW-0663">Pyridoxal phosphate</keyword>
<dbReference type="PANTHER" id="PTHR30244">
    <property type="entry name" value="TRANSAMINASE"/>
    <property type="match status" value="1"/>
</dbReference>
<dbReference type="Pfam" id="PF01041">
    <property type="entry name" value="DegT_DnrJ_EryC1"/>
    <property type="match status" value="1"/>
</dbReference>
<dbReference type="RefSeq" id="WP_091074784.1">
    <property type="nucleotide sequence ID" value="NZ_FMHT01000002.1"/>
</dbReference>
<dbReference type="Gene3D" id="3.40.640.10">
    <property type="entry name" value="Type I PLP-dependent aspartate aminotransferase-like (Major domain)"/>
    <property type="match status" value="1"/>
</dbReference>
<dbReference type="PANTHER" id="PTHR30244:SF34">
    <property type="entry name" value="DTDP-4-AMINO-4,6-DIDEOXYGALACTOSE TRANSAMINASE"/>
    <property type="match status" value="1"/>
</dbReference>
<comment type="cofactor">
    <cofactor evidence="1">
        <name>pyridoxal 5'-phosphate</name>
        <dbReference type="ChEBI" id="CHEBI:597326"/>
    </cofactor>
</comment>
<feature type="active site" description="Proton acceptor" evidence="2">
    <location>
        <position position="189"/>
    </location>
</feature>
<reference evidence="5 6" key="1">
    <citation type="submission" date="2016-06" db="EMBL/GenBank/DDBJ databases">
        <authorList>
            <person name="Kjaerup R.B."/>
            <person name="Dalgaard T.S."/>
            <person name="Juul-Madsen H.R."/>
        </authorList>
    </citation>
    <scope>NUCLEOTIDE SEQUENCE [LARGE SCALE GENOMIC DNA]</scope>
    <source>
        <strain evidence="5 6">DSM 43818</strain>
    </source>
</reference>
<feature type="modified residue" description="N6-(pyridoxal phosphate)lysine" evidence="3">
    <location>
        <position position="189"/>
    </location>
</feature>
<accession>A0A1C6R7U2</accession>
<evidence type="ECO:0000256" key="2">
    <source>
        <dbReference type="PIRSR" id="PIRSR000390-1"/>
    </source>
</evidence>